<evidence type="ECO:0000313" key="1">
    <source>
        <dbReference type="EMBL" id="TFK66325.1"/>
    </source>
</evidence>
<sequence>MTANIGQNFVFLPHGQVNMHMQDHSHTYNGPTGPGPSSAGHKSPLEELRERMSTGAAFDSAERPEPPRCHPDTRRLALCDLDAWIGDRMSPILFKWIMGWAGTGKSAIAQTLAETYARMHRLAASFFFFRNSSDCWTIEKFVATIAWQIMHSVPGARNHILQLIANDPTLFEKSFDGLWQTLVVDTLCHIGPDLVHPMVIIVDGVDECTSHQEQTVLLRALLRSTEQLSPFINLVIASRPEQQIQSVFDSFGVNHMHQIELADTLADQTDIRWYIECSFRDIRAARVEIGIPLPDTWPPVDTIPTLVVNAGGQFVYASTVIAFMRGNGDNDPEARLKSILHGHSKSFGELDNLYLVILKNIQASIHPKERYLLHYLLVCLFVTSAGVVIHQPGTTLLNRYISKKISPSLLYSFLGMLHPFVMAVSRFDKPDHRFRHKTFCDFLTQPSNPHPFSITAHHLSSVIIQALSSGIIDPLQDIYLWTLHKPSLQLILYSAWSSQRLCGQSYPDVFLKLLYNHDSGMIKWLNIWWQLLLFVVGWLYYSFLTIKQTSPYLYRFRDHDLPEISLQITTCLHKPHVHWPYASPFGSLSEQELSRVANEVIVYDQYQATWYLDGFDLHLSFAYGDSTFTPSRLAMWVSGAKHLILTKEE</sequence>
<proteinExistence type="predicted"/>
<gene>
    <name evidence="1" type="ORF">BDN72DRAFT_961825</name>
</gene>
<evidence type="ECO:0000313" key="2">
    <source>
        <dbReference type="Proteomes" id="UP000308600"/>
    </source>
</evidence>
<keyword evidence="2" id="KW-1185">Reference proteome</keyword>
<reference evidence="1 2" key="1">
    <citation type="journal article" date="2019" name="Nat. Ecol. Evol.">
        <title>Megaphylogeny resolves global patterns of mushroom evolution.</title>
        <authorList>
            <person name="Varga T."/>
            <person name="Krizsan K."/>
            <person name="Foldi C."/>
            <person name="Dima B."/>
            <person name="Sanchez-Garcia M."/>
            <person name="Sanchez-Ramirez S."/>
            <person name="Szollosi G.J."/>
            <person name="Szarkandi J.G."/>
            <person name="Papp V."/>
            <person name="Albert L."/>
            <person name="Andreopoulos W."/>
            <person name="Angelini C."/>
            <person name="Antonin V."/>
            <person name="Barry K.W."/>
            <person name="Bougher N.L."/>
            <person name="Buchanan P."/>
            <person name="Buyck B."/>
            <person name="Bense V."/>
            <person name="Catcheside P."/>
            <person name="Chovatia M."/>
            <person name="Cooper J."/>
            <person name="Damon W."/>
            <person name="Desjardin D."/>
            <person name="Finy P."/>
            <person name="Geml J."/>
            <person name="Haridas S."/>
            <person name="Hughes K."/>
            <person name="Justo A."/>
            <person name="Karasinski D."/>
            <person name="Kautmanova I."/>
            <person name="Kiss B."/>
            <person name="Kocsube S."/>
            <person name="Kotiranta H."/>
            <person name="LaButti K.M."/>
            <person name="Lechner B.E."/>
            <person name="Liimatainen K."/>
            <person name="Lipzen A."/>
            <person name="Lukacs Z."/>
            <person name="Mihaltcheva S."/>
            <person name="Morgado L.N."/>
            <person name="Niskanen T."/>
            <person name="Noordeloos M.E."/>
            <person name="Ohm R.A."/>
            <person name="Ortiz-Santana B."/>
            <person name="Ovrebo C."/>
            <person name="Racz N."/>
            <person name="Riley R."/>
            <person name="Savchenko A."/>
            <person name="Shiryaev A."/>
            <person name="Soop K."/>
            <person name="Spirin V."/>
            <person name="Szebenyi C."/>
            <person name="Tomsovsky M."/>
            <person name="Tulloss R.E."/>
            <person name="Uehling J."/>
            <person name="Grigoriev I.V."/>
            <person name="Vagvolgyi C."/>
            <person name="Papp T."/>
            <person name="Martin F.M."/>
            <person name="Miettinen O."/>
            <person name="Hibbett D.S."/>
            <person name="Nagy L.G."/>
        </authorList>
    </citation>
    <scope>NUCLEOTIDE SEQUENCE [LARGE SCALE GENOMIC DNA]</scope>
    <source>
        <strain evidence="1 2">NL-1719</strain>
    </source>
</reference>
<accession>A0ACD3AKM3</accession>
<dbReference type="EMBL" id="ML208408">
    <property type="protein sequence ID" value="TFK66325.1"/>
    <property type="molecule type" value="Genomic_DNA"/>
</dbReference>
<dbReference type="Proteomes" id="UP000308600">
    <property type="component" value="Unassembled WGS sequence"/>
</dbReference>
<name>A0ACD3AKM3_9AGAR</name>
<organism evidence="1 2">
    <name type="scientific">Pluteus cervinus</name>
    <dbReference type="NCBI Taxonomy" id="181527"/>
    <lineage>
        <taxon>Eukaryota</taxon>
        <taxon>Fungi</taxon>
        <taxon>Dikarya</taxon>
        <taxon>Basidiomycota</taxon>
        <taxon>Agaricomycotina</taxon>
        <taxon>Agaricomycetes</taxon>
        <taxon>Agaricomycetidae</taxon>
        <taxon>Agaricales</taxon>
        <taxon>Pluteineae</taxon>
        <taxon>Pluteaceae</taxon>
        <taxon>Pluteus</taxon>
    </lineage>
</organism>
<protein>
    <submittedName>
        <fullName evidence="1">Uncharacterized protein</fullName>
    </submittedName>
</protein>